<accession>A0ACB7H739</accession>
<organism evidence="1 2">
    <name type="scientific">Manihot esculenta</name>
    <name type="common">Cassava</name>
    <name type="synonym">Jatropha manihot</name>
    <dbReference type="NCBI Taxonomy" id="3983"/>
    <lineage>
        <taxon>Eukaryota</taxon>
        <taxon>Viridiplantae</taxon>
        <taxon>Streptophyta</taxon>
        <taxon>Embryophyta</taxon>
        <taxon>Tracheophyta</taxon>
        <taxon>Spermatophyta</taxon>
        <taxon>Magnoliopsida</taxon>
        <taxon>eudicotyledons</taxon>
        <taxon>Gunneridae</taxon>
        <taxon>Pentapetalae</taxon>
        <taxon>rosids</taxon>
        <taxon>fabids</taxon>
        <taxon>Malpighiales</taxon>
        <taxon>Euphorbiaceae</taxon>
        <taxon>Crotonoideae</taxon>
        <taxon>Manihoteae</taxon>
        <taxon>Manihot</taxon>
    </lineage>
</organism>
<evidence type="ECO:0000313" key="2">
    <source>
        <dbReference type="Proteomes" id="UP000091857"/>
    </source>
</evidence>
<dbReference type="EMBL" id="CM004395">
    <property type="protein sequence ID" value="KAG8647678.1"/>
    <property type="molecule type" value="Genomic_DNA"/>
</dbReference>
<comment type="caution">
    <text evidence="1">The sequence shown here is derived from an EMBL/GenBank/DDBJ whole genome shotgun (WGS) entry which is preliminary data.</text>
</comment>
<evidence type="ECO:0000313" key="1">
    <source>
        <dbReference type="EMBL" id="KAG8647678.1"/>
    </source>
</evidence>
<name>A0ACB7H739_MANES</name>
<sequence length="57" mass="6665">MNGITRAPWGESFKFDRFDVRYLKAKDSAGKFAIVQFGICLFRYDHHRHSFTGVPLE</sequence>
<protein>
    <submittedName>
        <fullName evidence="1">Uncharacterized protein</fullName>
    </submittedName>
</protein>
<gene>
    <name evidence="1" type="ORF">MANES_09G096550v8</name>
</gene>
<reference evidence="2" key="1">
    <citation type="journal article" date="2016" name="Nat. Biotechnol.">
        <title>Sequencing wild and cultivated cassava and related species reveals extensive interspecific hybridization and genetic diversity.</title>
        <authorList>
            <person name="Bredeson J.V."/>
            <person name="Lyons J.B."/>
            <person name="Prochnik S.E."/>
            <person name="Wu G.A."/>
            <person name="Ha C.M."/>
            <person name="Edsinger-Gonzales E."/>
            <person name="Grimwood J."/>
            <person name="Schmutz J."/>
            <person name="Rabbi I.Y."/>
            <person name="Egesi C."/>
            <person name="Nauluvula P."/>
            <person name="Lebot V."/>
            <person name="Ndunguru J."/>
            <person name="Mkamilo G."/>
            <person name="Bart R.S."/>
            <person name="Setter T.L."/>
            <person name="Gleadow R.M."/>
            <person name="Kulakow P."/>
            <person name="Ferguson M.E."/>
            <person name="Rounsley S."/>
            <person name="Rokhsar D.S."/>
        </authorList>
    </citation>
    <scope>NUCLEOTIDE SEQUENCE [LARGE SCALE GENOMIC DNA]</scope>
    <source>
        <strain evidence="2">cv. AM560-2</strain>
    </source>
</reference>
<dbReference type="Proteomes" id="UP000091857">
    <property type="component" value="Chromosome 9"/>
</dbReference>
<keyword evidence="2" id="KW-1185">Reference proteome</keyword>
<proteinExistence type="predicted"/>